<sequence length="146" mass="16191">MFVPRSFLLGVFYAVGISVVLVLWYYFVYTPLSRTLALGPVDLEIGGGFREDSDPSFPKPLGVIRRDLACPRQQTTGKGEQELNSEPQNSDNTQYQVRKYIAASPRPNHFAVTMLRCRGLYLGAVTNLTPSFGFGSRVGLGKQVEI</sequence>
<dbReference type="EMBL" id="LN891179">
    <property type="protein sequence ID" value="CUS07760.1"/>
    <property type="molecule type" value="Genomic_DNA"/>
</dbReference>
<proteinExistence type="predicted"/>
<keyword evidence="1" id="KW-0812">Transmembrane</keyword>
<reference evidence="2" key="1">
    <citation type="submission" date="2015-10" db="EMBL/GenBank/DDBJ databases">
        <authorList>
            <person name="Regsiter A."/>
            <person name="william w."/>
        </authorList>
    </citation>
    <scope>NUCLEOTIDE SEQUENCE</scope>
    <source>
        <strain evidence="2">Montdore</strain>
    </source>
</reference>
<keyword evidence="3" id="KW-1185">Reference proteome</keyword>
<keyword evidence="1" id="KW-1133">Transmembrane helix</keyword>
<dbReference type="Proteomes" id="UP001412239">
    <property type="component" value="Unassembled WGS sequence"/>
</dbReference>
<feature type="transmembrane region" description="Helical" evidence="1">
    <location>
        <begin position="7"/>
        <end position="27"/>
    </location>
</feature>
<evidence type="ECO:0000256" key="1">
    <source>
        <dbReference type="SAM" id="Phobius"/>
    </source>
</evidence>
<accession>A0A292PMQ1</accession>
<organism evidence="2 3">
    <name type="scientific">Tuber aestivum</name>
    <name type="common">summer truffle</name>
    <dbReference type="NCBI Taxonomy" id="59557"/>
    <lineage>
        <taxon>Eukaryota</taxon>
        <taxon>Fungi</taxon>
        <taxon>Dikarya</taxon>
        <taxon>Ascomycota</taxon>
        <taxon>Pezizomycotina</taxon>
        <taxon>Pezizomycetes</taxon>
        <taxon>Pezizales</taxon>
        <taxon>Tuberaceae</taxon>
        <taxon>Tuber</taxon>
    </lineage>
</organism>
<gene>
    <name evidence="2" type="ORF">GSTUAT00008168001</name>
</gene>
<evidence type="ECO:0000313" key="2">
    <source>
        <dbReference type="EMBL" id="CUS07760.1"/>
    </source>
</evidence>
<keyword evidence="1" id="KW-0472">Membrane</keyword>
<dbReference type="AlphaFoldDB" id="A0A292PMQ1"/>
<protein>
    <submittedName>
        <fullName evidence="2">Uncharacterized protein</fullName>
    </submittedName>
</protein>
<evidence type="ECO:0000313" key="3">
    <source>
        <dbReference type="Proteomes" id="UP001412239"/>
    </source>
</evidence>
<name>A0A292PMQ1_9PEZI</name>